<dbReference type="KEGG" id="mpk:VL20_965"/>
<keyword evidence="2" id="KW-1185">Reference proteome</keyword>
<dbReference type="EMBL" id="CP011339">
    <property type="protein sequence ID" value="AKV66154.1"/>
    <property type="molecule type" value="Genomic_DNA"/>
</dbReference>
<dbReference type="Proteomes" id="UP000068167">
    <property type="component" value="Chromosome"/>
</dbReference>
<dbReference type="PATRIC" id="fig|1638788.3.peg.967"/>
<accession>A0A0K1RW97</accession>
<evidence type="ECO:0000313" key="2">
    <source>
        <dbReference type="Proteomes" id="UP000068167"/>
    </source>
</evidence>
<protein>
    <submittedName>
        <fullName evidence="1">Uncharacterized protein</fullName>
    </submittedName>
</protein>
<proteinExistence type="predicted"/>
<sequence>MVISVISYQLSVISHQLSVSVIYGHDSSALLRGHYLADD</sequence>
<dbReference type="AlphaFoldDB" id="A0A0K1RW97"/>
<reference evidence="1 2" key="1">
    <citation type="journal article" date="2016" name="Stand. Genomic Sci.">
        <title>Complete genome sequence and genomic characterization of Microcystis panniformis FACHB 1757 by third-generation sequencing.</title>
        <authorList>
            <person name="Zhang J.Y."/>
            <person name="Guan R."/>
            <person name="Zhang H.J."/>
            <person name="Li H."/>
            <person name="Xiao P."/>
            <person name="Yu G.L."/>
            <person name="Du L."/>
            <person name="Cao D.M."/>
            <person name="Zhu B.C."/>
            <person name="Li R.H."/>
            <person name="Lu Z.H."/>
        </authorList>
    </citation>
    <scope>NUCLEOTIDE SEQUENCE [LARGE SCALE GENOMIC DNA]</scope>
    <source>
        <strain evidence="1 2">FACHB-1757</strain>
    </source>
</reference>
<organism evidence="1 2">
    <name type="scientific">Microcystis panniformis FACHB-1757</name>
    <dbReference type="NCBI Taxonomy" id="1638788"/>
    <lineage>
        <taxon>Bacteria</taxon>
        <taxon>Bacillati</taxon>
        <taxon>Cyanobacteriota</taxon>
        <taxon>Cyanophyceae</taxon>
        <taxon>Oscillatoriophycideae</taxon>
        <taxon>Chroococcales</taxon>
        <taxon>Microcystaceae</taxon>
        <taxon>Microcystis</taxon>
    </lineage>
</organism>
<evidence type="ECO:0000313" key="1">
    <source>
        <dbReference type="EMBL" id="AKV66154.1"/>
    </source>
</evidence>
<gene>
    <name evidence="1" type="ORF">VL20_965</name>
</gene>
<name>A0A0K1RW97_9CHRO</name>